<accession>A0A7K1TCF5</accession>
<dbReference type="RefSeq" id="WP_157563600.1">
    <property type="nucleotide sequence ID" value="NZ_WQKZ01000002.1"/>
</dbReference>
<evidence type="ECO:0000259" key="3">
    <source>
        <dbReference type="Pfam" id="PF13548"/>
    </source>
</evidence>
<evidence type="ECO:0000313" key="5">
    <source>
        <dbReference type="Proteomes" id="UP000441336"/>
    </source>
</evidence>
<dbReference type="InterPro" id="IPR025196">
    <property type="entry name" value="DUF4126"/>
</dbReference>
<feature type="domain" description="DUF4126" evidence="3">
    <location>
        <begin position="30"/>
        <end position="173"/>
    </location>
</feature>
<dbReference type="Pfam" id="PF13548">
    <property type="entry name" value="DUF4126"/>
    <property type="match status" value="1"/>
</dbReference>
<reference evidence="4 5" key="1">
    <citation type="submission" date="2019-12" db="EMBL/GenBank/DDBJ databases">
        <title>Hymenobacter sp. HMF4947 Genome sequencing and assembly.</title>
        <authorList>
            <person name="Kang H."/>
            <person name="Cha I."/>
            <person name="Kim H."/>
            <person name="Joh K."/>
        </authorList>
    </citation>
    <scope>NUCLEOTIDE SEQUENCE [LARGE SCALE GENOMIC DNA]</scope>
    <source>
        <strain evidence="4 5">HMF4947</strain>
    </source>
</reference>
<evidence type="ECO:0000313" key="4">
    <source>
        <dbReference type="EMBL" id="MVN76089.1"/>
    </source>
</evidence>
<evidence type="ECO:0000256" key="1">
    <source>
        <dbReference type="SAM" id="MobiDB-lite"/>
    </source>
</evidence>
<feature type="transmembrane region" description="Helical" evidence="2">
    <location>
        <begin position="125"/>
        <end position="146"/>
    </location>
</feature>
<dbReference type="EMBL" id="WQKZ01000002">
    <property type="protein sequence ID" value="MVN76089.1"/>
    <property type="molecule type" value="Genomic_DNA"/>
</dbReference>
<proteinExistence type="predicted"/>
<name>A0A7K1TCF5_9BACT</name>
<comment type="caution">
    <text evidence="4">The sequence shown here is derived from an EMBL/GenBank/DDBJ whole genome shotgun (WGS) entry which is preliminary data.</text>
</comment>
<keyword evidence="2" id="KW-0472">Membrane</keyword>
<keyword evidence="2" id="KW-1133">Transmembrane helix</keyword>
<organism evidence="4 5">
    <name type="scientific">Hymenobacter ginkgonis</name>
    <dbReference type="NCBI Taxonomy" id="2682976"/>
    <lineage>
        <taxon>Bacteria</taxon>
        <taxon>Pseudomonadati</taxon>
        <taxon>Bacteroidota</taxon>
        <taxon>Cytophagia</taxon>
        <taxon>Cytophagales</taxon>
        <taxon>Hymenobacteraceae</taxon>
        <taxon>Hymenobacter</taxon>
    </lineage>
</organism>
<dbReference type="Proteomes" id="UP000441336">
    <property type="component" value="Unassembled WGS sequence"/>
</dbReference>
<sequence>MSYSVAKPAAQRRPTPPQPPKPRGAKFWPALGFAALSGSRATSAPAFLSQYLSSQALAPGLAQSPLRFLAKPGVATALKFLVAGELVGDKLPNTPNRIVPQQLSARAASGALVGATVYKTKGGSALSGALVGALGAVAATYITYYLRKTLSEKTNTNTSLIGAGEDALVLGLGAALAKSQETVPA</sequence>
<keyword evidence="2" id="KW-0812">Transmembrane</keyword>
<protein>
    <recommendedName>
        <fullName evidence="3">DUF4126 domain-containing protein</fullName>
    </recommendedName>
</protein>
<feature type="compositionally biased region" description="Low complexity" evidence="1">
    <location>
        <begin position="1"/>
        <end position="13"/>
    </location>
</feature>
<keyword evidence="5" id="KW-1185">Reference proteome</keyword>
<gene>
    <name evidence="4" type="ORF">GO988_07110</name>
</gene>
<dbReference type="AlphaFoldDB" id="A0A7K1TCF5"/>
<evidence type="ECO:0000256" key="2">
    <source>
        <dbReference type="SAM" id="Phobius"/>
    </source>
</evidence>
<feature type="region of interest" description="Disordered" evidence="1">
    <location>
        <begin position="1"/>
        <end position="24"/>
    </location>
</feature>